<dbReference type="InterPro" id="IPR006093">
    <property type="entry name" value="Oxy_OxRdtase_FAD_BS"/>
</dbReference>
<dbReference type="PANTHER" id="PTHR42973">
    <property type="entry name" value="BINDING OXIDOREDUCTASE, PUTATIVE (AFU_ORTHOLOGUE AFUA_1G17690)-RELATED"/>
    <property type="match status" value="1"/>
</dbReference>
<dbReference type="STRING" id="571913.VV02_03365"/>
<evidence type="ECO:0000256" key="2">
    <source>
        <dbReference type="ARBA" id="ARBA00005466"/>
    </source>
</evidence>
<dbReference type="InterPro" id="IPR006094">
    <property type="entry name" value="Oxid_FAD_bind_N"/>
</dbReference>
<feature type="domain" description="FAD-binding PCMH-type" evidence="6">
    <location>
        <begin position="27"/>
        <end position="194"/>
    </location>
</feature>
<dbReference type="Pfam" id="PF01565">
    <property type="entry name" value="FAD_binding_4"/>
    <property type="match status" value="1"/>
</dbReference>
<dbReference type="InterPro" id="IPR012951">
    <property type="entry name" value="BBE"/>
</dbReference>
<dbReference type="InterPro" id="IPR050416">
    <property type="entry name" value="FAD-linked_Oxidoreductase"/>
</dbReference>
<dbReference type="PANTHER" id="PTHR42973:SF39">
    <property type="entry name" value="FAD-BINDING PCMH-TYPE DOMAIN-CONTAINING PROTEIN"/>
    <property type="match status" value="1"/>
</dbReference>
<evidence type="ECO:0000256" key="4">
    <source>
        <dbReference type="ARBA" id="ARBA00022827"/>
    </source>
</evidence>
<comment type="similarity">
    <text evidence="2">Belongs to the oxygen-dependent FAD-linked oxidoreductase family.</text>
</comment>
<dbReference type="SUPFAM" id="SSF56176">
    <property type="entry name" value="FAD-binding/transporter-associated domain-like"/>
    <property type="match status" value="1"/>
</dbReference>
<dbReference type="Gene3D" id="3.30.465.10">
    <property type="match status" value="1"/>
</dbReference>
<dbReference type="EMBL" id="CP011112">
    <property type="protein sequence ID" value="AKU18599.1"/>
    <property type="molecule type" value="Genomic_DNA"/>
</dbReference>
<accession>A0A0K1JPF5</accession>
<dbReference type="AlphaFoldDB" id="A0A0K1JPF5"/>
<dbReference type="Pfam" id="PF08031">
    <property type="entry name" value="BBE"/>
    <property type="match status" value="1"/>
</dbReference>
<dbReference type="Proteomes" id="UP000066480">
    <property type="component" value="Chromosome"/>
</dbReference>
<keyword evidence="5" id="KW-0560">Oxidoreductase</keyword>
<comment type="cofactor">
    <cofactor evidence="1">
        <name>FAD</name>
        <dbReference type="ChEBI" id="CHEBI:57692"/>
    </cofactor>
</comment>
<evidence type="ECO:0000313" key="8">
    <source>
        <dbReference type="Proteomes" id="UP000066480"/>
    </source>
</evidence>
<name>A0A0K1JPF5_9MICO</name>
<evidence type="ECO:0000313" key="7">
    <source>
        <dbReference type="EMBL" id="AKU18599.1"/>
    </source>
</evidence>
<evidence type="ECO:0000256" key="5">
    <source>
        <dbReference type="ARBA" id="ARBA00023002"/>
    </source>
</evidence>
<dbReference type="InterPro" id="IPR016167">
    <property type="entry name" value="FAD-bd_PCMH_sub1"/>
</dbReference>
<dbReference type="Gene3D" id="3.40.462.20">
    <property type="match status" value="1"/>
</dbReference>
<reference evidence="7 8" key="1">
    <citation type="submission" date="2015-03" db="EMBL/GenBank/DDBJ databases">
        <title>Luteipulveratus halotolerans sp. nov., a novel actinobacterium (Dermacoccaceae) from Sarawak, Malaysia.</title>
        <authorList>
            <person name="Juboi H."/>
            <person name="Basik A."/>
            <person name="Shamsul S.S."/>
            <person name="Arnold P."/>
            <person name="Schmitt E.K."/>
            <person name="Sanglier J.-J."/>
            <person name="Yeo T."/>
        </authorList>
    </citation>
    <scope>NUCLEOTIDE SEQUENCE [LARGE SCALE GENOMIC DNA]</scope>
    <source>
        <strain evidence="7 8">MN07-A0370</strain>
    </source>
</reference>
<evidence type="ECO:0000259" key="6">
    <source>
        <dbReference type="PROSITE" id="PS51387"/>
    </source>
</evidence>
<sequence length="445" mass="46529">MPATQGPVFVPSDDGYEEEIAGYNRIVTHRPQLVVGAETVEDIATAVQYAGREGLSVGVQATGHGPTVPADGVLITTHRMRDVEVDPQARTARVAAGAQGSDVLAAAASHGLAPLGGSTGATGFIGYLLGGGLPMLGRQFGYAADRVRSIDVVTADGTARTVTPDNGSDLFWALLGARGNFGVVASVEVDLVPVDEVIGGSLAFVGKEADAVIRAYFAWLPSCPDDVSTSIASMQMPDQPFIPEPIRGQRTVQVRFLSTGSPETGFVDALSAAGSPVLGAVGPMRYADVATIHNEPTTPTVFAGRNGLLRELDEAGVEVLVAHLGSAGDDRYLAEVRHLGGALAVDPGGRTCIDRRDGALTLYTGTPLYGIDEDTAVAAQHELHSAIEPWSLGAVNTMFLTGAGRPGELESAFTPEAFQRLRDIKRQYDPSNMFRVNRNITPAAG</sequence>
<dbReference type="PROSITE" id="PS00862">
    <property type="entry name" value="OX2_COVAL_FAD"/>
    <property type="match status" value="1"/>
</dbReference>
<keyword evidence="8" id="KW-1185">Reference proteome</keyword>
<proteinExistence type="inferred from homology"/>
<gene>
    <name evidence="7" type="ORF">VV02_03365</name>
</gene>
<dbReference type="InterPro" id="IPR016169">
    <property type="entry name" value="FAD-bd_PCMH_sub2"/>
</dbReference>
<protein>
    <recommendedName>
        <fullName evidence="6">FAD-binding PCMH-type domain-containing protein</fullName>
    </recommendedName>
</protein>
<dbReference type="KEGG" id="lmoi:VV02_03365"/>
<evidence type="ECO:0000256" key="3">
    <source>
        <dbReference type="ARBA" id="ARBA00022630"/>
    </source>
</evidence>
<dbReference type="InterPro" id="IPR016166">
    <property type="entry name" value="FAD-bd_PCMH"/>
</dbReference>
<evidence type="ECO:0000256" key="1">
    <source>
        <dbReference type="ARBA" id="ARBA00001974"/>
    </source>
</evidence>
<dbReference type="InterPro" id="IPR036318">
    <property type="entry name" value="FAD-bd_PCMH-like_sf"/>
</dbReference>
<keyword evidence="4" id="KW-0274">FAD</keyword>
<dbReference type="PROSITE" id="PS51387">
    <property type="entry name" value="FAD_PCMH"/>
    <property type="match status" value="1"/>
</dbReference>
<organism evidence="7 8">
    <name type="scientific">Luteipulveratus mongoliensis</name>
    <dbReference type="NCBI Taxonomy" id="571913"/>
    <lineage>
        <taxon>Bacteria</taxon>
        <taxon>Bacillati</taxon>
        <taxon>Actinomycetota</taxon>
        <taxon>Actinomycetes</taxon>
        <taxon>Micrococcales</taxon>
        <taxon>Dermacoccaceae</taxon>
        <taxon>Luteipulveratus</taxon>
    </lineage>
</organism>
<keyword evidence="3" id="KW-0285">Flavoprotein</keyword>
<dbReference type="Gene3D" id="3.30.43.10">
    <property type="entry name" value="Uridine Diphospho-n-acetylenolpyruvylglucosamine Reductase, domain 2"/>
    <property type="match status" value="1"/>
</dbReference>
<dbReference type="GO" id="GO:0016491">
    <property type="term" value="F:oxidoreductase activity"/>
    <property type="evidence" value="ECO:0007669"/>
    <property type="project" value="UniProtKB-KW"/>
</dbReference>
<dbReference type="GO" id="GO:0071949">
    <property type="term" value="F:FAD binding"/>
    <property type="evidence" value="ECO:0007669"/>
    <property type="project" value="InterPro"/>
</dbReference>